<name>A0A164JYL3_9CRUS</name>
<evidence type="ECO:0000313" key="2">
    <source>
        <dbReference type="Proteomes" id="UP000076858"/>
    </source>
</evidence>
<dbReference type="EMBL" id="LRGB01003486">
    <property type="protein sequence ID" value="KZS02776.1"/>
    <property type="molecule type" value="Genomic_DNA"/>
</dbReference>
<protein>
    <submittedName>
        <fullName evidence="1">Uncharacterized protein</fullName>
    </submittedName>
</protein>
<organism evidence="1 2">
    <name type="scientific">Daphnia magna</name>
    <dbReference type="NCBI Taxonomy" id="35525"/>
    <lineage>
        <taxon>Eukaryota</taxon>
        <taxon>Metazoa</taxon>
        <taxon>Ecdysozoa</taxon>
        <taxon>Arthropoda</taxon>
        <taxon>Crustacea</taxon>
        <taxon>Branchiopoda</taxon>
        <taxon>Diplostraca</taxon>
        <taxon>Cladocera</taxon>
        <taxon>Anomopoda</taxon>
        <taxon>Daphniidae</taxon>
        <taxon>Daphnia</taxon>
    </lineage>
</organism>
<gene>
    <name evidence="1" type="ORF">APZ42_000044</name>
</gene>
<comment type="caution">
    <text evidence="1">The sequence shown here is derived from an EMBL/GenBank/DDBJ whole genome shotgun (WGS) entry which is preliminary data.</text>
</comment>
<accession>A0A164JYL3</accession>
<reference evidence="1 2" key="1">
    <citation type="submission" date="2016-03" db="EMBL/GenBank/DDBJ databases">
        <title>EvidentialGene: Evidence-directed Construction of Genes on Genomes.</title>
        <authorList>
            <person name="Gilbert D.G."/>
            <person name="Choi J.-H."/>
            <person name="Mockaitis K."/>
            <person name="Colbourne J."/>
            <person name="Pfrender M."/>
        </authorList>
    </citation>
    <scope>NUCLEOTIDE SEQUENCE [LARGE SCALE GENOMIC DNA]</scope>
    <source>
        <strain evidence="1 2">Xinb3</strain>
        <tissue evidence="1">Complete organism</tissue>
    </source>
</reference>
<sequence>MGWKMYPIIARNARKRKIMIIALVQGLSQSQPVSFMPPLSMTNPLSFFDWVGTGSDKCLIFETFSFPRKNEVKFSKISVNISVFVFLCRMI</sequence>
<dbReference type="Proteomes" id="UP000076858">
    <property type="component" value="Unassembled WGS sequence"/>
</dbReference>
<keyword evidence="2" id="KW-1185">Reference proteome</keyword>
<proteinExistence type="predicted"/>
<evidence type="ECO:0000313" key="1">
    <source>
        <dbReference type="EMBL" id="KZS02776.1"/>
    </source>
</evidence>
<dbReference type="AlphaFoldDB" id="A0A164JYL3"/>